<evidence type="ECO:0000256" key="1">
    <source>
        <dbReference type="SAM" id="Phobius"/>
    </source>
</evidence>
<sequence>MREAMKNLRNRVASFVLEPMISSGRIGRVKYLLLHVWSAWPLFLVVALSNQNSPLWMQHVLSALVVVGLIYWWVATLTAGVRRLHDLGRSGYWVLLINLIWPLLLLWPGQRQSNRYGPPVLKRSAATQMAGTA</sequence>
<feature type="transmembrane region" description="Helical" evidence="1">
    <location>
        <begin position="55"/>
        <end position="79"/>
    </location>
</feature>
<dbReference type="AlphaFoldDB" id="A0A2G5FM51"/>
<feature type="transmembrane region" description="Helical" evidence="1">
    <location>
        <begin position="31"/>
        <end position="49"/>
    </location>
</feature>
<dbReference type="Pfam" id="PF05656">
    <property type="entry name" value="DUF805"/>
    <property type="match status" value="1"/>
</dbReference>
<comment type="caution">
    <text evidence="2">The sequence shown here is derived from an EMBL/GenBank/DDBJ whole genome shotgun (WGS) entry which is preliminary data.</text>
</comment>
<feature type="transmembrane region" description="Helical" evidence="1">
    <location>
        <begin position="91"/>
        <end position="109"/>
    </location>
</feature>
<evidence type="ECO:0008006" key="4">
    <source>
        <dbReference type="Google" id="ProtNLM"/>
    </source>
</evidence>
<reference evidence="3" key="1">
    <citation type="submission" date="2017-06" db="EMBL/GenBank/DDBJ databases">
        <authorList>
            <person name="Rastogi G."/>
            <person name="Vaishampayan P."/>
            <person name="Seuylemezian A."/>
        </authorList>
    </citation>
    <scope>NUCLEOTIDE SEQUENCE [LARGE SCALE GENOMIC DNA]</scope>
    <source>
        <strain evidence="3">PI11</strain>
    </source>
</reference>
<dbReference type="Proteomes" id="UP000229504">
    <property type="component" value="Unassembled WGS sequence"/>
</dbReference>
<dbReference type="EMBL" id="NIQU01000004">
    <property type="protein sequence ID" value="PIA69033.1"/>
    <property type="molecule type" value="Genomic_DNA"/>
</dbReference>
<keyword evidence="1" id="KW-0812">Transmembrane</keyword>
<evidence type="ECO:0000313" key="3">
    <source>
        <dbReference type="Proteomes" id="UP000229504"/>
    </source>
</evidence>
<protein>
    <recommendedName>
        <fullName evidence="4">DUF805 domain-containing protein</fullName>
    </recommendedName>
</protein>
<keyword evidence="1" id="KW-1133">Transmembrane helix</keyword>
<dbReference type="InterPro" id="IPR008523">
    <property type="entry name" value="DUF805"/>
</dbReference>
<organism evidence="2 3">
    <name type="scientific">Pseudomonas sediminis</name>
    <dbReference type="NCBI Taxonomy" id="1691904"/>
    <lineage>
        <taxon>Bacteria</taxon>
        <taxon>Pseudomonadati</taxon>
        <taxon>Pseudomonadota</taxon>
        <taxon>Gammaproteobacteria</taxon>
        <taxon>Pseudomonadales</taxon>
        <taxon>Pseudomonadaceae</taxon>
        <taxon>Pseudomonas</taxon>
    </lineage>
</organism>
<proteinExistence type="predicted"/>
<keyword evidence="1" id="KW-0472">Membrane</keyword>
<dbReference type="PANTHER" id="PTHR34980:SF3">
    <property type="entry name" value="BLR8105 PROTEIN"/>
    <property type="match status" value="1"/>
</dbReference>
<gene>
    <name evidence="2" type="ORF">CDO35_12000</name>
</gene>
<accession>A0A2G5FM51</accession>
<dbReference type="GO" id="GO:0005886">
    <property type="term" value="C:plasma membrane"/>
    <property type="evidence" value="ECO:0007669"/>
    <property type="project" value="TreeGrafter"/>
</dbReference>
<name>A0A2G5FM51_9PSED</name>
<evidence type="ECO:0000313" key="2">
    <source>
        <dbReference type="EMBL" id="PIA69033.1"/>
    </source>
</evidence>
<dbReference type="PANTHER" id="PTHR34980">
    <property type="entry name" value="INNER MEMBRANE PROTEIN-RELATED-RELATED"/>
    <property type="match status" value="1"/>
</dbReference>